<keyword evidence="2" id="KW-1185">Reference proteome</keyword>
<name>A3QER1_SHELP</name>
<dbReference type="AlphaFoldDB" id="A3QER1"/>
<dbReference type="InterPro" id="IPR003749">
    <property type="entry name" value="ThiS/MoaD-like"/>
</dbReference>
<dbReference type="PANTHER" id="PTHR34472">
    <property type="entry name" value="SULFUR CARRIER PROTEIN THIS"/>
    <property type="match status" value="1"/>
</dbReference>
<dbReference type="Pfam" id="PF02597">
    <property type="entry name" value="ThiS"/>
    <property type="match status" value="1"/>
</dbReference>
<dbReference type="HOGENOM" id="CLU_174611_2_1_6"/>
<dbReference type="InterPro" id="IPR016155">
    <property type="entry name" value="Mopterin_synth/thiamin_S_b"/>
</dbReference>
<dbReference type="EMBL" id="CP000606">
    <property type="protein sequence ID" value="ABO23959.1"/>
    <property type="molecule type" value="Genomic_DNA"/>
</dbReference>
<dbReference type="SUPFAM" id="SSF54285">
    <property type="entry name" value="MoaD/ThiS"/>
    <property type="match status" value="1"/>
</dbReference>
<dbReference type="KEGG" id="slo:Shew_2093"/>
<dbReference type="PANTHER" id="PTHR34472:SF1">
    <property type="entry name" value="SULFUR CARRIER PROTEIN THIS"/>
    <property type="match status" value="1"/>
</dbReference>
<accession>A3QER1</accession>
<evidence type="ECO:0000313" key="2">
    <source>
        <dbReference type="Proteomes" id="UP000001558"/>
    </source>
</evidence>
<dbReference type="InterPro" id="IPR010035">
    <property type="entry name" value="Thi_S"/>
</dbReference>
<evidence type="ECO:0000313" key="1">
    <source>
        <dbReference type="EMBL" id="ABO23959.1"/>
    </source>
</evidence>
<proteinExistence type="predicted"/>
<protein>
    <submittedName>
        <fullName evidence="1">Thiamine biosynthesis protein ThiS</fullName>
    </submittedName>
</protein>
<organism evidence="1 2">
    <name type="scientific">Shewanella loihica (strain ATCC BAA-1088 / PV-4)</name>
    <dbReference type="NCBI Taxonomy" id="323850"/>
    <lineage>
        <taxon>Bacteria</taxon>
        <taxon>Pseudomonadati</taxon>
        <taxon>Pseudomonadota</taxon>
        <taxon>Gammaproteobacteria</taxon>
        <taxon>Alteromonadales</taxon>
        <taxon>Shewanellaceae</taxon>
        <taxon>Shewanella</taxon>
    </lineage>
</organism>
<dbReference type="eggNOG" id="COG2104">
    <property type="taxonomic scope" value="Bacteria"/>
</dbReference>
<dbReference type="Gene3D" id="3.10.20.30">
    <property type="match status" value="1"/>
</dbReference>
<dbReference type="Proteomes" id="UP000001558">
    <property type="component" value="Chromosome"/>
</dbReference>
<dbReference type="InterPro" id="IPR012675">
    <property type="entry name" value="Beta-grasp_dom_sf"/>
</dbReference>
<dbReference type="CDD" id="cd00565">
    <property type="entry name" value="Ubl_ThiS"/>
    <property type="match status" value="1"/>
</dbReference>
<dbReference type="NCBIfam" id="TIGR01683">
    <property type="entry name" value="thiS"/>
    <property type="match status" value="1"/>
</dbReference>
<sequence length="69" mass="7113">MSEISLSLNGQLIQVAANASLLSMLESQQIALDSVALVRAGEVVPKSQWALTLCEAGDVIELFGVVAGG</sequence>
<gene>
    <name evidence="1" type="ordered locus">Shew_2093</name>
</gene>
<reference evidence="1 2" key="1">
    <citation type="submission" date="2007-03" db="EMBL/GenBank/DDBJ databases">
        <title>Complete sequence of Shewanella loihica PV-4.</title>
        <authorList>
            <consortium name="US DOE Joint Genome Institute"/>
            <person name="Copeland A."/>
            <person name="Lucas S."/>
            <person name="Lapidus A."/>
            <person name="Barry K."/>
            <person name="Detter J.C."/>
            <person name="Glavina del Rio T."/>
            <person name="Hammon N."/>
            <person name="Israni S."/>
            <person name="Dalin E."/>
            <person name="Tice H."/>
            <person name="Pitluck S."/>
            <person name="Chain P."/>
            <person name="Malfatti S."/>
            <person name="Shin M."/>
            <person name="Vergez L."/>
            <person name="Schmutz J."/>
            <person name="Larimer F."/>
            <person name="Land M."/>
            <person name="Hauser L."/>
            <person name="Kyrpides N."/>
            <person name="Mikhailova N."/>
            <person name="Romine M.F."/>
            <person name="Serres G."/>
            <person name="Fredrickson J."/>
            <person name="Tiedje J."/>
            <person name="Richardson P."/>
        </authorList>
    </citation>
    <scope>NUCLEOTIDE SEQUENCE [LARGE SCALE GENOMIC DNA]</scope>
    <source>
        <strain evidence="2">ATCC BAA-1088 / PV-4</strain>
    </source>
</reference>
<dbReference type="OrthoDB" id="6388078at2"/>
<dbReference type="STRING" id="323850.Shew_2093"/>